<dbReference type="Gene3D" id="2.60.120.200">
    <property type="match status" value="1"/>
</dbReference>
<dbReference type="InterPro" id="IPR000757">
    <property type="entry name" value="Beta-glucanase-like"/>
</dbReference>
<evidence type="ECO:0000313" key="4">
    <source>
        <dbReference type="EMBL" id="EGA67447.1"/>
    </source>
</evidence>
<sequence>MLNKTLISRLILSTFAGTMIAGCATNTETTATGFISGKKPIELSQQPVTPSDKWKLAWQDEFEGDRINPRYWSLEQNCWGGGNNEQQCYTDREQNAFVKDGMLHIVARKESFTGPDNPDGLEGGANKTLPYTSARLRTKGKRDQKYGRFEIRAKLPSGQGTWPAIWMLPTESKYGTWAASGEIDIVEAVNLKTQSDAPGTSSSEQENRIHGTLHYGKAWPDNVHSGIGVTLPGGVNPADDFHTYAIEWEEGEIRWYVDNIHYATQTHQGWYSQYEQEGQLVNADSLAPFNEKFHLLLNLAVGGAWAANANEKGINPDIFPQTMLVDYVKVYRCSADRWKGKGCSATSDQATLVKGNQPPAILIEDDSYADGSEIDIFSDALHNSLAYGSYDPTDIVEHQEVEEQDRGKVLSISKKNGGGNIYFRSPKTDLSGWLASGVLSFDIKVEKIGNGTELVVKMDSGWPATSDITVPVTETSQWQTVSIAIADIIAGGNRYESGSADPSNINNLLVFEPTGEMVFSLDNIRMTR</sequence>
<dbReference type="AlphaFoldDB" id="E8LNY5"/>
<dbReference type="SUPFAM" id="SSF49785">
    <property type="entry name" value="Galactose-binding domain-like"/>
    <property type="match status" value="1"/>
</dbReference>
<keyword evidence="2" id="KW-0732">Signal</keyword>
<dbReference type="InterPro" id="IPR008979">
    <property type="entry name" value="Galactose-bd-like_sf"/>
</dbReference>
<evidence type="ECO:0000259" key="3">
    <source>
        <dbReference type="PROSITE" id="PS51762"/>
    </source>
</evidence>
<organism evidence="4 5">
    <name type="scientific">Vibrio brasiliensis LMG 20546</name>
    <dbReference type="NCBI Taxonomy" id="945543"/>
    <lineage>
        <taxon>Bacteria</taxon>
        <taxon>Pseudomonadati</taxon>
        <taxon>Pseudomonadota</taxon>
        <taxon>Gammaproteobacteria</taxon>
        <taxon>Vibrionales</taxon>
        <taxon>Vibrionaceae</taxon>
        <taxon>Vibrio</taxon>
        <taxon>Vibrio oreintalis group</taxon>
    </lineage>
</organism>
<dbReference type="CDD" id="cd08023">
    <property type="entry name" value="GH16_laminarinase_like"/>
    <property type="match status" value="1"/>
</dbReference>
<dbReference type="PANTHER" id="PTHR10963:SF55">
    <property type="entry name" value="GLYCOSIDE HYDROLASE FAMILY 16 PROTEIN"/>
    <property type="match status" value="1"/>
</dbReference>
<evidence type="ECO:0000313" key="5">
    <source>
        <dbReference type="Proteomes" id="UP000004371"/>
    </source>
</evidence>
<accession>E8LNY5</accession>
<dbReference type="eggNOG" id="COG2273">
    <property type="taxonomic scope" value="Bacteria"/>
</dbReference>
<evidence type="ECO:0000256" key="1">
    <source>
        <dbReference type="ARBA" id="ARBA00006865"/>
    </source>
</evidence>
<comment type="caution">
    <text evidence="4">The sequence shown here is derived from an EMBL/GenBank/DDBJ whole genome shotgun (WGS) entry which is preliminary data.</text>
</comment>
<feature type="signal peptide" evidence="2">
    <location>
        <begin position="1"/>
        <end position="21"/>
    </location>
</feature>
<dbReference type="RefSeq" id="WP_006877547.1">
    <property type="nucleotide sequence ID" value="NZ_AEVS01000008.1"/>
</dbReference>
<dbReference type="InterPro" id="IPR050546">
    <property type="entry name" value="Glycosyl_Hydrlase_16"/>
</dbReference>
<dbReference type="Gene3D" id="2.60.120.430">
    <property type="entry name" value="Galactose-binding lectin"/>
    <property type="match status" value="1"/>
</dbReference>
<dbReference type="STRING" id="945543.VIBR0546_12452"/>
<keyword evidence="5" id="KW-1185">Reference proteome</keyword>
<dbReference type="Pfam" id="PF00722">
    <property type="entry name" value="Glyco_hydro_16"/>
    <property type="match status" value="1"/>
</dbReference>
<name>E8LNY5_9VIBR</name>
<dbReference type="PROSITE" id="PS51762">
    <property type="entry name" value="GH16_2"/>
    <property type="match status" value="1"/>
</dbReference>
<evidence type="ECO:0000256" key="2">
    <source>
        <dbReference type="SAM" id="SignalP"/>
    </source>
</evidence>
<feature type="domain" description="GH16" evidence="3">
    <location>
        <begin position="41"/>
        <end position="336"/>
    </location>
</feature>
<reference evidence="4 5" key="1">
    <citation type="journal article" date="2012" name="Int. J. Syst. Evol. Microbiol.">
        <title>Vibrio caribbeanicus sp. nov., isolated from the marine sponge Scleritoderma cyanea.</title>
        <authorList>
            <person name="Hoffmann M."/>
            <person name="Monday S.R."/>
            <person name="Allard M.W."/>
            <person name="Strain E.A."/>
            <person name="Whittaker P."/>
            <person name="Naum M."/>
            <person name="McCarthy P.J."/>
            <person name="Lopez J.V."/>
            <person name="Fischer M."/>
            <person name="Brown E.W."/>
        </authorList>
    </citation>
    <scope>NUCLEOTIDE SEQUENCE [LARGE SCALE GENOMIC DNA]</scope>
    <source>
        <strain evidence="4 5">LMG 20546</strain>
    </source>
</reference>
<dbReference type="Proteomes" id="UP000004371">
    <property type="component" value="Unassembled WGS sequence"/>
</dbReference>
<proteinExistence type="inferred from homology"/>
<dbReference type="PROSITE" id="PS51257">
    <property type="entry name" value="PROKAR_LIPOPROTEIN"/>
    <property type="match status" value="1"/>
</dbReference>
<dbReference type="GO" id="GO:0005975">
    <property type="term" value="P:carbohydrate metabolic process"/>
    <property type="evidence" value="ECO:0007669"/>
    <property type="project" value="InterPro"/>
</dbReference>
<feature type="chain" id="PRO_5003227358" description="GH16 domain-containing protein" evidence="2">
    <location>
        <begin position="22"/>
        <end position="528"/>
    </location>
</feature>
<gene>
    <name evidence="4" type="ORF">VIBR0546_12452</name>
</gene>
<dbReference type="PANTHER" id="PTHR10963">
    <property type="entry name" value="GLYCOSYL HYDROLASE-RELATED"/>
    <property type="match status" value="1"/>
</dbReference>
<dbReference type="EMBL" id="AEVS01000008">
    <property type="protein sequence ID" value="EGA67447.1"/>
    <property type="molecule type" value="Genomic_DNA"/>
</dbReference>
<dbReference type="InterPro" id="IPR013320">
    <property type="entry name" value="ConA-like_dom_sf"/>
</dbReference>
<comment type="similarity">
    <text evidence="1">Belongs to the glycosyl hydrolase 16 family.</text>
</comment>
<dbReference type="SUPFAM" id="SSF49899">
    <property type="entry name" value="Concanavalin A-like lectins/glucanases"/>
    <property type="match status" value="1"/>
</dbReference>
<protein>
    <recommendedName>
        <fullName evidence="3">GH16 domain-containing protein</fullName>
    </recommendedName>
</protein>
<dbReference type="GO" id="GO:0004553">
    <property type="term" value="F:hydrolase activity, hydrolyzing O-glycosyl compounds"/>
    <property type="evidence" value="ECO:0007669"/>
    <property type="project" value="InterPro"/>
</dbReference>